<dbReference type="AlphaFoldDB" id="A0AAN9JMA9"/>
<name>A0AAN9JMA9_CLITE</name>
<gene>
    <name evidence="2" type="ORF">RJT34_11570</name>
</gene>
<organism evidence="2 3">
    <name type="scientific">Clitoria ternatea</name>
    <name type="common">Butterfly pea</name>
    <dbReference type="NCBI Taxonomy" id="43366"/>
    <lineage>
        <taxon>Eukaryota</taxon>
        <taxon>Viridiplantae</taxon>
        <taxon>Streptophyta</taxon>
        <taxon>Embryophyta</taxon>
        <taxon>Tracheophyta</taxon>
        <taxon>Spermatophyta</taxon>
        <taxon>Magnoliopsida</taxon>
        <taxon>eudicotyledons</taxon>
        <taxon>Gunneridae</taxon>
        <taxon>Pentapetalae</taxon>
        <taxon>rosids</taxon>
        <taxon>fabids</taxon>
        <taxon>Fabales</taxon>
        <taxon>Fabaceae</taxon>
        <taxon>Papilionoideae</taxon>
        <taxon>50 kb inversion clade</taxon>
        <taxon>NPAAA clade</taxon>
        <taxon>indigoferoid/millettioid clade</taxon>
        <taxon>Phaseoleae</taxon>
        <taxon>Clitoria</taxon>
    </lineage>
</organism>
<evidence type="ECO:0000256" key="1">
    <source>
        <dbReference type="SAM" id="Coils"/>
    </source>
</evidence>
<proteinExistence type="predicted"/>
<accession>A0AAN9JMA9</accession>
<reference evidence="2 3" key="1">
    <citation type="submission" date="2024-01" db="EMBL/GenBank/DDBJ databases">
        <title>The genomes of 5 underutilized Papilionoideae crops provide insights into root nodulation and disease resistance.</title>
        <authorList>
            <person name="Yuan L."/>
        </authorList>
    </citation>
    <scope>NUCLEOTIDE SEQUENCE [LARGE SCALE GENOMIC DNA]</scope>
    <source>
        <strain evidence="2">LY-2023</strain>
        <tissue evidence="2">Leaf</tissue>
    </source>
</reference>
<evidence type="ECO:0000313" key="2">
    <source>
        <dbReference type="EMBL" id="KAK7300721.1"/>
    </source>
</evidence>
<dbReference type="PANTHER" id="PTHR21596">
    <property type="entry name" value="RIBONUCLEASE P SUBUNIT P38"/>
    <property type="match status" value="1"/>
</dbReference>
<comment type="caution">
    <text evidence="2">The sequence shown here is derived from an EMBL/GenBank/DDBJ whole genome shotgun (WGS) entry which is preliminary data.</text>
</comment>
<dbReference type="PANTHER" id="PTHR21596:SF65">
    <property type="entry name" value="PROTEIN INVOLVED IN DE NOVO 2-RELATED"/>
    <property type="match status" value="1"/>
</dbReference>
<feature type="coiled-coil region" evidence="1">
    <location>
        <begin position="40"/>
        <end position="84"/>
    </location>
</feature>
<keyword evidence="3" id="KW-1185">Reference proteome</keyword>
<keyword evidence="1" id="KW-0175">Coiled coil</keyword>
<dbReference type="GO" id="GO:0080188">
    <property type="term" value="P:gene silencing by siRNA-directed DNA methylation"/>
    <property type="evidence" value="ECO:0007669"/>
    <property type="project" value="InterPro"/>
</dbReference>
<evidence type="ECO:0000313" key="3">
    <source>
        <dbReference type="Proteomes" id="UP001359559"/>
    </source>
</evidence>
<dbReference type="Proteomes" id="UP001359559">
    <property type="component" value="Unassembled WGS sequence"/>
</dbReference>
<sequence>MGDIKTIPEHMEEEARRHDKLVSKMKKIQSSATQHFQSIFNGHKRLKLQLESQKRELELQRIELEKREAQNESESKKLKEEIKEV</sequence>
<protein>
    <submittedName>
        <fullName evidence="2">Uncharacterized protein</fullName>
    </submittedName>
</protein>
<dbReference type="InterPro" id="IPR045177">
    <property type="entry name" value="FDM1-5/IDN2"/>
</dbReference>
<dbReference type="EMBL" id="JAYKXN010000003">
    <property type="protein sequence ID" value="KAK7300721.1"/>
    <property type="molecule type" value="Genomic_DNA"/>
</dbReference>